<dbReference type="Gene3D" id="2.130.10.30">
    <property type="entry name" value="Regulator of chromosome condensation 1/beta-lactamase-inhibitor protein II"/>
    <property type="match status" value="2"/>
</dbReference>
<dbReference type="InterPro" id="IPR000408">
    <property type="entry name" value="Reg_chr_condens"/>
</dbReference>
<dbReference type="PROSITE" id="PS50012">
    <property type="entry name" value="RCC1_3"/>
    <property type="match status" value="2"/>
</dbReference>
<evidence type="ECO:0000313" key="3">
    <source>
        <dbReference type="EMBL" id="KAF7337794.1"/>
    </source>
</evidence>
<dbReference type="EMBL" id="JACAZH010000033">
    <property type="protein sequence ID" value="KAF7337794.1"/>
    <property type="molecule type" value="Genomic_DNA"/>
</dbReference>
<feature type="repeat" description="RCC1" evidence="2">
    <location>
        <begin position="327"/>
        <end position="381"/>
    </location>
</feature>
<dbReference type="Pfam" id="PF00415">
    <property type="entry name" value="RCC1"/>
    <property type="match status" value="2"/>
</dbReference>
<evidence type="ECO:0000256" key="2">
    <source>
        <dbReference type="PROSITE-ProRule" id="PRU00235"/>
    </source>
</evidence>
<accession>A0A8H7CHF8</accession>
<comment type="caution">
    <text evidence="3">The sequence shown here is derived from an EMBL/GenBank/DDBJ whole genome shotgun (WGS) entry which is preliminary data.</text>
</comment>
<feature type="repeat" description="RCC1" evidence="2">
    <location>
        <begin position="177"/>
        <end position="226"/>
    </location>
</feature>
<sequence>MASSPTDLLTIHISLRRVASPGVRQEPSPAGRTLLHLAFGANHTLALLKFRENDTTELWGYDSDGTVFRPLDLPLERHGLEGYLPRLVAASWETTYVVLSQQDMPDVLVSMGGDDFGDLGIGAKRAGKLPAKDSIHIVGFDHLEFNGVAVDKDSFMVESLAAGQHHVVVRLKTNAGCLTVGWGTSRHGQLGDVEKPFASAPALISADDSIVSSALGHQHTVFRHANGTVSGLGSNKKRQLDGIDAITRARSVACTWNGTYISSTGDGDTWELLSAGNNASGQLGRDTQGHLARVEFPFTPATHRLLQVACGSEHVLASFIVLGSSTTEVWGWGWNEHGNLGVGTTEDVRVPVKIWPSDASQASSGDVAIWAGSGTSWIIVQ</sequence>
<dbReference type="SUPFAM" id="SSF50985">
    <property type="entry name" value="RCC1/BLIP-II"/>
    <property type="match status" value="1"/>
</dbReference>
<dbReference type="InterPro" id="IPR009091">
    <property type="entry name" value="RCC1/BLIP-II"/>
</dbReference>
<dbReference type="InterPro" id="IPR051210">
    <property type="entry name" value="Ub_ligase/GEF_domain"/>
</dbReference>
<dbReference type="Proteomes" id="UP000623467">
    <property type="component" value="Unassembled WGS sequence"/>
</dbReference>
<dbReference type="PANTHER" id="PTHR22870">
    <property type="entry name" value="REGULATOR OF CHROMOSOME CONDENSATION"/>
    <property type="match status" value="1"/>
</dbReference>
<evidence type="ECO:0000313" key="4">
    <source>
        <dbReference type="Proteomes" id="UP000623467"/>
    </source>
</evidence>
<dbReference type="AlphaFoldDB" id="A0A8H7CHF8"/>
<reference evidence="3" key="1">
    <citation type="submission" date="2020-05" db="EMBL/GenBank/DDBJ databases">
        <title>Mycena genomes resolve the evolution of fungal bioluminescence.</title>
        <authorList>
            <person name="Tsai I.J."/>
        </authorList>
    </citation>
    <scope>NUCLEOTIDE SEQUENCE</scope>
    <source>
        <strain evidence="3">160909Yilan</strain>
    </source>
</reference>
<gene>
    <name evidence="3" type="ORF">MSAN_02253500</name>
</gene>
<evidence type="ECO:0000256" key="1">
    <source>
        <dbReference type="ARBA" id="ARBA00022737"/>
    </source>
</evidence>
<protein>
    <submittedName>
        <fullName evidence="3">Secretion-regulating guanine nucleotide exchange factor</fullName>
    </submittedName>
</protein>
<dbReference type="OrthoDB" id="5370059at2759"/>
<proteinExistence type="predicted"/>
<organism evidence="3 4">
    <name type="scientific">Mycena sanguinolenta</name>
    <dbReference type="NCBI Taxonomy" id="230812"/>
    <lineage>
        <taxon>Eukaryota</taxon>
        <taxon>Fungi</taxon>
        <taxon>Dikarya</taxon>
        <taxon>Basidiomycota</taxon>
        <taxon>Agaricomycotina</taxon>
        <taxon>Agaricomycetes</taxon>
        <taxon>Agaricomycetidae</taxon>
        <taxon>Agaricales</taxon>
        <taxon>Marasmiineae</taxon>
        <taxon>Mycenaceae</taxon>
        <taxon>Mycena</taxon>
    </lineage>
</organism>
<name>A0A8H7CHF8_9AGAR</name>
<keyword evidence="4" id="KW-1185">Reference proteome</keyword>
<keyword evidence="1" id="KW-0677">Repeat</keyword>
<dbReference type="PANTHER" id="PTHR22870:SF408">
    <property type="entry name" value="OS09G0560450 PROTEIN"/>
    <property type="match status" value="1"/>
</dbReference>